<feature type="non-terminal residue" evidence="1">
    <location>
        <position position="1"/>
    </location>
</feature>
<dbReference type="EMBL" id="LAZR01066996">
    <property type="protein sequence ID" value="KKK52484.1"/>
    <property type="molecule type" value="Genomic_DNA"/>
</dbReference>
<dbReference type="AlphaFoldDB" id="A0A0F8YEB9"/>
<reference evidence="1" key="1">
    <citation type="journal article" date="2015" name="Nature">
        <title>Complex archaea that bridge the gap between prokaryotes and eukaryotes.</title>
        <authorList>
            <person name="Spang A."/>
            <person name="Saw J.H."/>
            <person name="Jorgensen S.L."/>
            <person name="Zaremba-Niedzwiedzka K."/>
            <person name="Martijn J."/>
            <person name="Lind A.E."/>
            <person name="van Eijk R."/>
            <person name="Schleper C."/>
            <person name="Guy L."/>
            <person name="Ettema T.J."/>
        </authorList>
    </citation>
    <scope>NUCLEOTIDE SEQUENCE</scope>
</reference>
<proteinExistence type="predicted"/>
<sequence>TQQGYKIGSRWFDTSANEEYICLDPTAGAAVWLNTTHTSSDVDALIVTHAAISGAHHTLYTDAEAIAAVEGEGTLDLTGAVTMASTLVVSGETLVKLNSIDAFRVQTAAGLDRLEVLTTGAQGINLWATSSTIDEIRLLIDGDSSAMAVFTFDEIAFGPGGAAGRDVHLGRSSDNVLQLAAGDTFNVDTIVETTADGGVTIDGVQLKDGFVDGVDVEAHNNAYNGSFLEPMTFVVTSNGSTITGTIDKDPSGDLTEVFSDGYSTMSSGATVTLVAGSATVPKKNHIYVLQSNKGVLVASDSDWPVTEHIRVAEVIVQTTALVASDGILANRNWNDFAQGTDGQG</sequence>
<gene>
    <name evidence="1" type="ORF">LCGC14_3104460</name>
</gene>
<organism evidence="1">
    <name type="scientific">marine sediment metagenome</name>
    <dbReference type="NCBI Taxonomy" id="412755"/>
    <lineage>
        <taxon>unclassified sequences</taxon>
        <taxon>metagenomes</taxon>
        <taxon>ecological metagenomes</taxon>
    </lineage>
</organism>
<comment type="caution">
    <text evidence="1">The sequence shown here is derived from an EMBL/GenBank/DDBJ whole genome shotgun (WGS) entry which is preliminary data.</text>
</comment>
<protein>
    <submittedName>
        <fullName evidence="1">Uncharacterized protein</fullName>
    </submittedName>
</protein>
<accession>A0A0F8YEB9</accession>
<feature type="non-terminal residue" evidence="1">
    <location>
        <position position="344"/>
    </location>
</feature>
<name>A0A0F8YEB9_9ZZZZ</name>
<evidence type="ECO:0000313" key="1">
    <source>
        <dbReference type="EMBL" id="KKK52484.1"/>
    </source>
</evidence>